<feature type="compositionally biased region" description="Polar residues" evidence="2">
    <location>
        <begin position="389"/>
        <end position="411"/>
    </location>
</feature>
<keyword evidence="1" id="KW-0547">Nucleotide-binding</keyword>
<dbReference type="SMART" id="SM00173">
    <property type="entry name" value="RAS"/>
    <property type="match status" value="1"/>
</dbReference>
<evidence type="ECO:0000256" key="2">
    <source>
        <dbReference type="SAM" id="MobiDB-lite"/>
    </source>
</evidence>
<keyword evidence="3" id="KW-1185">Reference proteome</keyword>
<dbReference type="RefSeq" id="XP_022587304.2">
    <property type="nucleotide sequence ID" value="XM_022731120.2"/>
</dbReference>
<sequence length="792" mass="84523">MTQEHHTPDESWEITSDVDRPPWGGSFQGPAKVSDNNFRQSMSSLSGSAESLCSSLCRNIERPSKLLSQKQSPAFAARQPLESQSVAPWAAIPKDRYVSEESTTPEAAAIVDAVGITPSKAPAVCSLPAEAANGPTVAPPGIPGPDSATKHLHLANQAHSKNIRPTDLFGEEPTRCHLAHFSPSRLRRARNDCRTPRASHGLQHWQNNGEQKQQNDGKGETRLARRVPPWTRPFLSSGRLRSNSPERHQTPPLALCPLIKPIAAQSMSISRRASTSDMLSYRQHASKAGLQREASWSHPVHHPRLLRLITADRERRGFVEAREALEKLQVCWSMPTTQGFSACAAGASRAAAAAAEDVTSALKARWMHCPVASSVKEISENKISGVNSMSATRADSSRGISDISTSHQGSISCPHAPQESSSPPASVSTVHCGRYGKRVPMQCSSQYDNTPAAMSALNDAPTDAALTSLSASAASAAPAVATVGLENLAALNTANVELQALYAKTAALKTKGDLARVEVRETAGALGDAERETGTEAAATLLEWQSYHSTSAWHSKRGFGKEPLFICHDPEPPAGDKNSSSTKCETPIRLPRKVWRIFKTPRILRLKVVTFGPPKSGKSCLVRRFCERRFVGVSPGAHEQLWGTLANQTIGSDFGLKDVELASGETVRLHFVDLSGAPVYAEAGEGAFLGADVMMCVFDSENPHSLKEALVQLQQAKSLAAENTIMALVAAKSGGSTAAVAAADAGRKAASAAGAHFYAVCAETAQGVDTLFLETAAKAAARVKSSCCFHNF</sequence>
<dbReference type="GO" id="GO:0003924">
    <property type="term" value="F:GTPase activity"/>
    <property type="evidence" value="ECO:0007669"/>
    <property type="project" value="InterPro"/>
</dbReference>
<dbReference type="InterPro" id="IPR027417">
    <property type="entry name" value="P-loop_NTPase"/>
</dbReference>
<feature type="region of interest" description="Disordered" evidence="2">
    <location>
        <begin position="1"/>
        <end position="44"/>
    </location>
</feature>
<evidence type="ECO:0000313" key="3">
    <source>
        <dbReference type="Proteomes" id="UP000515125"/>
    </source>
</evidence>
<feature type="compositionally biased region" description="Polar residues" evidence="2">
    <location>
        <begin position="418"/>
        <end position="429"/>
    </location>
</feature>
<dbReference type="PRINTS" id="PR00449">
    <property type="entry name" value="RASTRNSFRMNG"/>
</dbReference>
<gene>
    <name evidence="4" type="primary">LOC34617763</name>
</gene>
<dbReference type="Proteomes" id="UP000515125">
    <property type="component" value="Unplaced"/>
</dbReference>
<feature type="region of interest" description="Disordered" evidence="2">
    <location>
        <begin position="389"/>
        <end position="429"/>
    </location>
</feature>
<organism evidence="3 4">
    <name type="scientific">Cyclospora cayetanensis</name>
    <dbReference type="NCBI Taxonomy" id="88456"/>
    <lineage>
        <taxon>Eukaryota</taxon>
        <taxon>Sar</taxon>
        <taxon>Alveolata</taxon>
        <taxon>Apicomplexa</taxon>
        <taxon>Conoidasida</taxon>
        <taxon>Coccidia</taxon>
        <taxon>Eucoccidiorida</taxon>
        <taxon>Eimeriorina</taxon>
        <taxon>Eimeriidae</taxon>
        <taxon>Cyclospora</taxon>
    </lineage>
</organism>
<protein>
    <submittedName>
        <fullName evidence="4">Uncharacterized protein LOC34617763</fullName>
    </submittedName>
</protein>
<dbReference type="Pfam" id="PF00071">
    <property type="entry name" value="Ras"/>
    <property type="match status" value="1"/>
</dbReference>
<accession>A0A6P5WER9</accession>
<feature type="region of interest" description="Disordered" evidence="2">
    <location>
        <begin position="197"/>
        <end position="252"/>
    </location>
</feature>
<dbReference type="SMART" id="SM00175">
    <property type="entry name" value="RAB"/>
    <property type="match status" value="1"/>
</dbReference>
<dbReference type="InterPro" id="IPR001806">
    <property type="entry name" value="Small_GTPase"/>
</dbReference>
<dbReference type="PANTHER" id="PTHR47978">
    <property type="match status" value="1"/>
</dbReference>
<evidence type="ECO:0000256" key="1">
    <source>
        <dbReference type="ARBA" id="ARBA00022741"/>
    </source>
</evidence>
<name>A0A6P5WER9_9EIME</name>
<dbReference type="OrthoDB" id="9989112at2759"/>
<reference evidence="4" key="1">
    <citation type="submission" date="2025-08" db="UniProtKB">
        <authorList>
            <consortium name="RefSeq"/>
        </authorList>
    </citation>
    <scope>IDENTIFICATION</scope>
</reference>
<dbReference type="GeneID" id="34617763"/>
<evidence type="ECO:0000313" key="4">
    <source>
        <dbReference type="RefSeq" id="XP_022587304.2"/>
    </source>
</evidence>
<dbReference type="AlphaFoldDB" id="A0A6P5WER9"/>
<dbReference type="GO" id="GO:0005525">
    <property type="term" value="F:GTP binding"/>
    <property type="evidence" value="ECO:0007669"/>
    <property type="project" value="InterPro"/>
</dbReference>
<dbReference type="Gene3D" id="3.40.50.300">
    <property type="entry name" value="P-loop containing nucleotide triphosphate hydrolases"/>
    <property type="match status" value="1"/>
</dbReference>
<proteinExistence type="predicted"/>
<dbReference type="PROSITE" id="PS51419">
    <property type="entry name" value="RAB"/>
    <property type="match status" value="1"/>
</dbReference>
<dbReference type="SUPFAM" id="SSF52540">
    <property type="entry name" value="P-loop containing nucleoside triphosphate hydrolases"/>
    <property type="match status" value="1"/>
</dbReference>
<feature type="compositionally biased region" description="Basic and acidic residues" evidence="2">
    <location>
        <begin position="213"/>
        <end position="223"/>
    </location>
</feature>